<dbReference type="EMBL" id="AFZX01000086">
    <property type="protein sequence ID" value="EHL06148.1"/>
    <property type="molecule type" value="Genomic_DNA"/>
</dbReference>
<evidence type="ECO:0008006" key="3">
    <source>
        <dbReference type="Google" id="ProtNLM"/>
    </source>
</evidence>
<dbReference type="AlphaFoldDB" id="G9XQI8"/>
<protein>
    <recommendedName>
        <fullName evidence="3">DUF3006 domain-containing protein</fullName>
    </recommendedName>
</protein>
<accession>G9XQI8</accession>
<evidence type="ECO:0000313" key="1">
    <source>
        <dbReference type="EMBL" id="EHL06148.1"/>
    </source>
</evidence>
<dbReference type="Proteomes" id="UP000004416">
    <property type="component" value="Unassembled WGS sequence"/>
</dbReference>
<comment type="caution">
    <text evidence="1">The sequence shown here is derived from an EMBL/GenBank/DDBJ whole genome shotgun (WGS) entry which is preliminary data.</text>
</comment>
<proteinExistence type="predicted"/>
<gene>
    <name evidence="1" type="ORF">HMPREF0322_03236</name>
</gene>
<dbReference type="Gene3D" id="6.20.120.50">
    <property type="match status" value="1"/>
</dbReference>
<reference evidence="1 2" key="1">
    <citation type="submission" date="2011-08" db="EMBL/GenBank/DDBJ databases">
        <authorList>
            <person name="Weinstock G."/>
            <person name="Sodergren E."/>
            <person name="Clifton S."/>
            <person name="Fulton L."/>
            <person name="Fulton B."/>
            <person name="Courtney L."/>
            <person name="Fronick C."/>
            <person name="Harrison M."/>
            <person name="Strong C."/>
            <person name="Farmer C."/>
            <person name="Delahaunty K."/>
            <person name="Markovic C."/>
            <person name="Hall O."/>
            <person name="Minx P."/>
            <person name="Tomlinson C."/>
            <person name="Mitreva M."/>
            <person name="Hou S."/>
            <person name="Chen J."/>
            <person name="Wollam A."/>
            <person name="Pepin K.H."/>
            <person name="Johnson M."/>
            <person name="Bhonagiri V."/>
            <person name="Zhang X."/>
            <person name="Suruliraj S."/>
            <person name="Warren W."/>
            <person name="Chinwalla A."/>
            <person name="Mardis E.R."/>
            <person name="Wilson R.K."/>
        </authorList>
    </citation>
    <scope>NUCLEOTIDE SEQUENCE [LARGE SCALE GENOMIC DNA]</scope>
    <source>
        <strain evidence="1 2">DP7</strain>
    </source>
</reference>
<organism evidence="1 2">
    <name type="scientific">Desulfitobacterium hafniense DP7</name>
    <dbReference type="NCBI Taxonomy" id="537010"/>
    <lineage>
        <taxon>Bacteria</taxon>
        <taxon>Bacillati</taxon>
        <taxon>Bacillota</taxon>
        <taxon>Clostridia</taxon>
        <taxon>Eubacteriales</taxon>
        <taxon>Desulfitobacteriaceae</taxon>
        <taxon>Desulfitobacterium</taxon>
    </lineage>
</organism>
<evidence type="ECO:0000313" key="2">
    <source>
        <dbReference type="Proteomes" id="UP000004416"/>
    </source>
</evidence>
<dbReference type="HOGENOM" id="CLU_181623_2_0_9"/>
<dbReference type="Pfam" id="PF11213">
    <property type="entry name" value="DUF3006"/>
    <property type="match status" value="1"/>
</dbReference>
<dbReference type="InterPro" id="IPR021377">
    <property type="entry name" value="DUF3006"/>
</dbReference>
<dbReference type="PATRIC" id="fig|537010.4.peg.3025"/>
<sequence length="93" mass="10944">MRFNKPRENCLKDLCILERSCLKMKGIIDRFEGEFAVIEQEDRVIINVPRHALPREAKEGDSLVLSNGEYLIDPSETAKRKKRIEELSRELWE</sequence>
<name>G9XQI8_DESHA</name>